<dbReference type="PANTHER" id="PTHR38457">
    <property type="entry name" value="REGULATOR ABRB-RELATED"/>
    <property type="match status" value="1"/>
</dbReference>
<dbReference type="InterPro" id="IPR007820">
    <property type="entry name" value="AbrB_fam"/>
</dbReference>
<dbReference type="InterPro" id="IPR017516">
    <property type="entry name" value="AbrB_dup"/>
</dbReference>
<feature type="transmembrane region" description="Helical" evidence="1">
    <location>
        <begin position="228"/>
        <end position="246"/>
    </location>
</feature>
<dbReference type="STRING" id="1122204.SAMN05421781_2345"/>
<sequence>MKRTKLLLLAAAVLTGSLFSYLQLPAGWLLGGLVTGIVCGMAYKRLVFDGWPFRTVLALIGCNIGFMMEPGIFALLGQYIFPLILTLSLTMALGAGLGWLMNRWTDLDPLTAYFCCVPGGASEVIGLSSDYGADNRMVAAFHTTRITLFVLTVPIFIGLTTPADIGSIGSAGPAVSEVSPAVMGVFGICVVVTVLLYYLYKVPAGTLFYGLIIGFIAGHWVVTIDNGLPSVIGGSGQALLGAMVGIRFDRPTFYKLKEIGRPSAVLLGFYFIFSLLLALMFHAATGLSYVTSLLSTVPAGAAEMSSTAIALNLEPTLVSSLHIIRVLVLFICLPFFVRLLQKLIQKQSV</sequence>
<keyword evidence="3" id="KW-1185">Reference proteome</keyword>
<feature type="transmembrane region" description="Helical" evidence="1">
    <location>
        <begin position="181"/>
        <end position="199"/>
    </location>
</feature>
<feature type="transmembrane region" description="Helical" evidence="1">
    <location>
        <begin position="267"/>
        <end position="290"/>
    </location>
</feature>
<dbReference type="AlphaFoldDB" id="A0A1H2WB48"/>
<accession>A0A1H2WB48</accession>
<feature type="transmembrane region" description="Helical" evidence="1">
    <location>
        <begin position="206"/>
        <end position="222"/>
    </location>
</feature>
<protein>
    <recommendedName>
        <fullName evidence="4">AbrB family transcriptional regulator</fullName>
    </recommendedName>
</protein>
<evidence type="ECO:0000313" key="2">
    <source>
        <dbReference type="EMBL" id="SDW77757.1"/>
    </source>
</evidence>
<organism evidence="2 3">
    <name type="scientific">Marinococcus luteus</name>
    <dbReference type="NCBI Taxonomy" id="1122204"/>
    <lineage>
        <taxon>Bacteria</taxon>
        <taxon>Bacillati</taxon>
        <taxon>Bacillota</taxon>
        <taxon>Bacilli</taxon>
        <taxon>Bacillales</taxon>
        <taxon>Bacillaceae</taxon>
        <taxon>Marinococcus</taxon>
    </lineage>
</organism>
<dbReference type="RefSeq" id="WP_176967750.1">
    <property type="nucleotide sequence ID" value="NZ_FNNC01000005.1"/>
</dbReference>
<dbReference type="EMBL" id="FNNC01000005">
    <property type="protein sequence ID" value="SDW77757.1"/>
    <property type="molecule type" value="Genomic_DNA"/>
</dbReference>
<dbReference type="NCBIfam" id="TIGR03082">
    <property type="entry name" value="Gneg_AbrB_dup"/>
    <property type="match status" value="2"/>
</dbReference>
<dbReference type="GO" id="GO:0016020">
    <property type="term" value="C:membrane"/>
    <property type="evidence" value="ECO:0007669"/>
    <property type="project" value="InterPro"/>
</dbReference>
<dbReference type="Proteomes" id="UP000199488">
    <property type="component" value="Unassembled WGS sequence"/>
</dbReference>
<dbReference type="Pfam" id="PF05145">
    <property type="entry name" value="AbrB"/>
    <property type="match status" value="1"/>
</dbReference>
<dbReference type="GO" id="GO:0010468">
    <property type="term" value="P:regulation of gene expression"/>
    <property type="evidence" value="ECO:0007669"/>
    <property type="project" value="InterPro"/>
</dbReference>
<dbReference type="PANTHER" id="PTHR38457:SF1">
    <property type="entry name" value="REGULATOR ABRB-RELATED"/>
    <property type="match status" value="1"/>
</dbReference>
<feature type="transmembrane region" description="Helical" evidence="1">
    <location>
        <begin position="79"/>
        <end position="100"/>
    </location>
</feature>
<evidence type="ECO:0000256" key="1">
    <source>
        <dbReference type="SAM" id="Phobius"/>
    </source>
</evidence>
<feature type="transmembrane region" description="Helical" evidence="1">
    <location>
        <begin position="29"/>
        <end position="48"/>
    </location>
</feature>
<proteinExistence type="predicted"/>
<keyword evidence="1" id="KW-0812">Transmembrane</keyword>
<feature type="transmembrane region" description="Helical" evidence="1">
    <location>
        <begin position="146"/>
        <end position="169"/>
    </location>
</feature>
<reference evidence="2 3" key="1">
    <citation type="submission" date="2016-10" db="EMBL/GenBank/DDBJ databases">
        <authorList>
            <person name="de Groot N.N."/>
        </authorList>
    </citation>
    <scope>NUCLEOTIDE SEQUENCE [LARGE SCALE GENOMIC DNA]</scope>
    <source>
        <strain evidence="2 3">DSM 23126</strain>
    </source>
</reference>
<evidence type="ECO:0008006" key="4">
    <source>
        <dbReference type="Google" id="ProtNLM"/>
    </source>
</evidence>
<evidence type="ECO:0000313" key="3">
    <source>
        <dbReference type="Proteomes" id="UP000199488"/>
    </source>
</evidence>
<name>A0A1H2WB48_9BACI</name>
<feature type="transmembrane region" description="Helical" evidence="1">
    <location>
        <begin position="322"/>
        <end position="340"/>
    </location>
</feature>
<feature type="transmembrane region" description="Helical" evidence="1">
    <location>
        <begin position="55"/>
        <end position="73"/>
    </location>
</feature>
<keyword evidence="1" id="KW-1133">Transmembrane helix</keyword>
<gene>
    <name evidence="2" type="ORF">SAMN05421781_2345</name>
</gene>
<dbReference type="PIRSF" id="PIRSF038991">
    <property type="entry name" value="Protein_AbrB"/>
    <property type="match status" value="1"/>
</dbReference>
<keyword evidence="1" id="KW-0472">Membrane</keyword>